<feature type="compositionally biased region" description="Basic and acidic residues" evidence="1">
    <location>
        <begin position="65"/>
        <end position="89"/>
    </location>
</feature>
<feature type="compositionally biased region" description="Basic and acidic residues" evidence="1">
    <location>
        <begin position="213"/>
        <end position="223"/>
    </location>
</feature>
<feature type="compositionally biased region" description="Gly residues" evidence="1">
    <location>
        <begin position="180"/>
        <end position="195"/>
    </location>
</feature>
<accession>A0ABR1J716</accession>
<dbReference type="EMBL" id="JBANRG010000039">
    <property type="protein sequence ID" value="KAK7448094.1"/>
    <property type="molecule type" value="Genomic_DNA"/>
</dbReference>
<feature type="compositionally biased region" description="Low complexity" evidence="1">
    <location>
        <begin position="92"/>
        <end position="105"/>
    </location>
</feature>
<evidence type="ECO:0000313" key="3">
    <source>
        <dbReference type="Proteomes" id="UP001498398"/>
    </source>
</evidence>
<proteinExistence type="predicted"/>
<feature type="compositionally biased region" description="Polar residues" evidence="1">
    <location>
        <begin position="151"/>
        <end position="166"/>
    </location>
</feature>
<reference evidence="2 3" key="1">
    <citation type="submission" date="2024-01" db="EMBL/GenBank/DDBJ databases">
        <title>A draft genome for the cacao thread blight pathogen Marasmiellus scandens.</title>
        <authorList>
            <person name="Baruah I.K."/>
            <person name="Leung J."/>
            <person name="Bukari Y."/>
            <person name="Amoako-Attah I."/>
            <person name="Meinhardt L.W."/>
            <person name="Bailey B.A."/>
            <person name="Cohen S.P."/>
        </authorList>
    </citation>
    <scope>NUCLEOTIDE SEQUENCE [LARGE SCALE GENOMIC DNA]</scope>
    <source>
        <strain evidence="2 3">GH-19</strain>
    </source>
</reference>
<dbReference type="Proteomes" id="UP001498398">
    <property type="component" value="Unassembled WGS sequence"/>
</dbReference>
<evidence type="ECO:0000313" key="2">
    <source>
        <dbReference type="EMBL" id="KAK7448094.1"/>
    </source>
</evidence>
<feature type="region of interest" description="Disordered" evidence="1">
    <location>
        <begin position="151"/>
        <end position="227"/>
    </location>
</feature>
<sequence>MSQANHAEYVKKCEAVIHSANEEKDKLVNAIQKRNERIQKQNDTIKRLEKEVNELKSSAASSSSESRERSEMIRNQKDRIERLEREVNELKSAASSSTGQTSSSTDQWFGHGRKTLGRAKVTEELLRARGAESSNRKTKEYEYRLGNIIQSSSGVPWGNQKPSRFTPTGRRMRKGNPGWPSGGGRGGGGGDGRGGNESDDDADISSDESENGDDGKGERDDHTVRRKWERMGIRKRYTPGEQTTNVNRLVRALVLTCLGSKHLFEAFARDSVDGAHLQNFLADPQEYQPRLRNSRLDKRGDTTSDMLKSRWNQTLMHKLADEASFIFRNSKDKRFGDEQPDWVQMIRTRIRPVLKTDLLARPQVPGEALQDRILRVASQYERIKETNKNNNVLYTKYHVRSSVATIMIQVCRERGDKEGVEMWQYVLRCLEKLKHGGMSDEEEGIMEATMNGQQRTTRVRKVLRLPWRHPSFRSLFEMVDGVRGAESSIFRQQGRPPLERVRVDTSSSNRVPPKHLPESLFDPNYLKEASKFPYQLTDLRMSKKPFPIYETVYLPRDEA</sequence>
<feature type="compositionally biased region" description="Acidic residues" evidence="1">
    <location>
        <begin position="197"/>
        <end position="212"/>
    </location>
</feature>
<name>A0ABR1J716_9AGAR</name>
<comment type="caution">
    <text evidence="2">The sequence shown here is derived from an EMBL/GenBank/DDBJ whole genome shotgun (WGS) entry which is preliminary data.</text>
</comment>
<gene>
    <name evidence="2" type="ORF">VKT23_013852</name>
</gene>
<evidence type="ECO:0000256" key="1">
    <source>
        <dbReference type="SAM" id="MobiDB-lite"/>
    </source>
</evidence>
<organism evidence="2 3">
    <name type="scientific">Marasmiellus scandens</name>
    <dbReference type="NCBI Taxonomy" id="2682957"/>
    <lineage>
        <taxon>Eukaryota</taxon>
        <taxon>Fungi</taxon>
        <taxon>Dikarya</taxon>
        <taxon>Basidiomycota</taxon>
        <taxon>Agaricomycotina</taxon>
        <taxon>Agaricomycetes</taxon>
        <taxon>Agaricomycetidae</taxon>
        <taxon>Agaricales</taxon>
        <taxon>Marasmiineae</taxon>
        <taxon>Omphalotaceae</taxon>
        <taxon>Marasmiellus</taxon>
    </lineage>
</organism>
<keyword evidence="3" id="KW-1185">Reference proteome</keyword>
<protein>
    <submittedName>
        <fullName evidence="2">Uncharacterized protein</fullName>
    </submittedName>
</protein>
<feature type="region of interest" description="Disordered" evidence="1">
    <location>
        <begin position="52"/>
        <end position="115"/>
    </location>
</feature>